<evidence type="ECO:0000256" key="3">
    <source>
        <dbReference type="ARBA" id="ARBA00022801"/>
    </source>
</evidence>
<proteinExistence type="inferred from homology"/>
<organism evidence="5 6">
    <name type="scientific">Artemisia annua</name>
    <name type="common">Sweet wormwood</name>
    <dbReference type="NCBI Taxonomy" id="35608"/>
    <lineage>
        <taxon>Eukaryota</taxon>
        <taxon>Viridiplantae</taxon>
        <taxon>Streptophyta</taxon>
        <taxon>Embryophyta</taxon>
        <taxon>Tracheophyta</taxon>
        <taxon>Spermatophyta</taxon>
        <taxon>Magnoliopsida</taxon>
        <taxon>eudicotyledons</taxon>
        <taxon>Gunneridae</taxon>
        <taxon>Pentapetalae</taxon>
        <taxon>asterids</taxon>
        <taxon>campanulids</taxon>
        <taxon>Asterales</taxon>
        <taxon>Asteraceae</taxon>
        <taxon>Asteroideae</taxon>
        <taxon>Anthemideae</taxon>
        <taxon>Artemisiinae</taxon>
        <taxon>Artemisia</taxon>
    </lineage>
</organism>
<dbReference type="SUPFAM" id="SSF54001">
    <property type="entry name" value="Cysteine proteinases"/>
    <property type="match status" value="1"/>
</dbReference>
<dbReference type="PROSITE" id="PS50600">
    <property type="entry name" value="ULP_PROTEASE"/>
    <property type="match status" value="1"/>
</dbReference>
<dbReference type="GO" id="GO:0008234">
    <property type="term" value="F:cysteine-type peptidase activity"/>
    <property type="evidence" value="ECO:0007669"/>
    <property type="project" value="InterPro"/>
</dbReference>
<accession>A0A2U1NUP3</accession>
<dbReference type="Pfam" id="PF02902">
    <property type="entry name" value="Peptidase_C48"/>
    <property type="match status" value="1"/>
</dbReference>
<evidence type="ECO:0000256" key="2">
    <source>
        <dbReference type="ARBA" id="ARBA00022670"/>
    </source>
</evidence>
<dbReference type="GO" id="GO:0006508">
    <property type="term" value="P:proteolysis"/>
    <property type="evidence" value="ECO:0007669"/>
    <property type="project" value="UniProtKB-KW"/>
</dbReference>
<sequence length="1000" mass="116956">MGIKLSNLDLLGLVEDEELFSKLSDEDAVRVCLLLVLEVIFMGRLLADHVDDKLLRLVEDLDAWNKFPWGEHIWRQLYNQILNVVDRHKWQHLKGLEGSSKFVPTYTVGGFVWAFKIWILESFETSNRWWNKLEDVIPRGVAWSKKGVFTRSDYGLLFGKDSKLKFDLKPTVAEQKLDSYIESIEYFKGYIPRTLKPRLPHDYDVFLHKLDASRTRGRTDHKYLPIVPRFHTSDLVTEISLKDSVIQKLNTRVYKLESIIQARLEFSDSFSHLPYEFREKLQSEFFELVDSLISPTRFTQKDGQSDDDIVQEYLLEEELSLRKQQEHKWIMEEKKHMENVFHNALIEETKRRLEREEQLKIARDKKNKLFGFYNSDHWKRANSSMQSDKRSKKDGSESKYYWSDDFIEALKNKTPPVGMCRQPEMSHELKHVQPWLENLSRLNTDIDKVNFSAEYDEFLGKPGPLRCTFPWSKEPVRVDRRFWESLVCLDPPKKGLLMDEHIDLWVEYMLHFRPANADWAMVTAYFVQLILQDSIPVWYANGDKYKIHWADVDQVFMPINEKDNHWFVAHLHIKTGVVTFYDSGEKHEPEWRPWYLNMRAYLQVQMDIVRRLPVKRILQCRSVSKSWKSAIDTLHFTIKSGVRQAKYFPYVLQYRKGFKGYMHYVCENFGFTPVPTNLSFSDLNPIGCSHGVWAFSYGHILPHYKVIIWNPSIRRSVGTLIPYLTIEQAYEKRLLAFGVRPDNLDPTILKIAYPINPENSWCVLLFSFNTKQWKQLDDELLPRQSIRIKKSSQAVVNGHIFWCAYETLFANDGSEYKGYMMVSFNLVTHGFHVLGIPAQLLAQLPLPFYVSNLREKVVVSGNLNVEDHCVFCVWTLEVVGGSIQTFQCLISIPTPCPLKLIGFDNTNNPLLEAGLPVVLEQAKVFKKKGIDPTTYAITFKNEKDVPAQGGLFGDCGIWACIFLYRLSHGKSLDVDNPVQTALAYREHMSSFFYQHRVYSW</sequence>
<keyword evidence="3" id="KW-0378">Hydrolase</keyword>
<dbReference type="Proteomes" id="UP000245207">
    <property type="component" value="Unassembled WGS sequence"/>
</dbReference>
<comment type="similarity">
    <text evidence="1">Belongs to the peptidase C48 family.</text>
</comment>
<dbReference type="AlphaFoldDB" id="A0A2U1NUP3"/>
<dbReference type="InterPro" id="IPR003653">
    <property type="entry name" value="Peptidase_C48_C"/>
</dbReference>
<dbReference type="PANTHER" id="PTHR31672:SF10">
    <property type="entry name" value="F-BOX DOMAIN-CONTAINING PROTEIN"/>
    <property type="match status" value="1"/>
</dbReference>
<comment type="caution">
    <text evidence="5">The sequence shown here is derived from an EMBL/GenBank/DDBJ whole genome shotgun (WGS) entry which is preliminary data.</text>
</comment>
<evidence type="ECO:0000256" key="1">
    <source>
        <dbReference type="ARBA" id="ARBA00005234"/>
    </source>
</evidence>
<evidence type="ECO:0000313" key="6">
    <source>
        <dbReference type="Proteomes" id="UP000245207"/>
    </source>
</evidence>
<dbReference type="InterPro" id="IPR038765">
    <property type="entry name" value="Papain-like_cys_pep_sf"/>
</dbReference>
<reference evidence="5 6" key="1">
    <citation type="journal article" date="2018" name="Mol. Plant">
        <title>The genome of Artemisia annua provides insight into the evolution of Asteraceae family and artemisinin biosynthesis.</title>
        <authorList>
            <person name="Shen Q."/>
            <person name="Zhang L."/>
            <person name="Liao Z."/>
            <person name="Wang S."/>
            <person name="Yan T."/>
            <person name="Shi P."/>
            <person name="Liu M."/>
            <person name="Fu X."/>
            <person name="Pan Q."/>
            <person name="Wang Y."/>
            <person name="Lv Z."/>
            <person name="Lu X."/>
            <person name="Zhang F."/>
            <person name="Jiang W."/>
            <person name="Ma Y."/>
            <person name="Chen M."/>
            <person name="Hao X."/>
            <person name="Li L."/>
            <person name="Tang Y."/>
            <person name="Lv G."/>
            <person name="Zhou Y."/>
            <person name="Sun X."/>
            <person name="Brodelius P.E."/>
            <person name="Rose J.K.C."/>
            <person name="Tang K."/>
        </authorList>
    </citation>
    <scope>NUCLEOTIDE SEQUENCE [LARGE SCALE GENOMIC DNA]</scope>
    <source>
        <strain evidence="6">cv. Huhao1</strain>
        <tissue evidence="5">Leaf</tissue>
    </source>
</reference>
<evidence type="ECO:0000313" key="5">
    <source>
        <dbReference type="EMBL" id="PWA77198.1"/>
    </source>
</evidence>
<keyword evidence="6" id="KW-1185">Reference proteome</keyword>
<dbReference type="Gene3D" id="3.40.395.10">
    <property type="entry name" value="Adenoviral Proteinase, Chain A"/>
    <property type="match status" value="1"/>
</dbReference>
<dbReference type="PANTHER" id="PTHR31672">
    <property type="entry name" value="BNACNNG10540D PROTEIN"/>
    <property type="match status" value="1"/>
</dbReference>
<dbReference type="EMBL" id="PKPP01002160">
    <property type="protein sequence ID" value="PWA77198.1"/>
    <property type="molecule type" value="Genomic_DNA"/>
</dbReference>
<gene>
    <name evidence="5" type="ORF">CTI12_AA226710</name>
</gene>
<keyword evidence="2" id="KW-0645">Protease</keyword>
<dbReference type="OrthoDB" id="2095648at2759"/>
<protein>
    <submittedName>
        <fullName evidence="5">F-box domain-containing protein</fullName>
    </submittedName>
</protein>
<name>A0A2U1NUP3_ARTAN</name>
<evidence type="ECO:0000259" key="4">
    <source>
        <dbReference type="PROSITE" id="PS50600"/>
    </source>
</evidence>
<feature type="domain" description="Ubiquitin-like protease family profile" evidence="4">
    <location>
        <begin position="476"/>
        <end position="966"/>
    </location>
</feature>
<dbReference type="InterPro" id="IPR050796">
    <property type="entry name" value="SCF_F-box_component"/>
</dbReference>